<comment type="caution">
    <text evidence="2">The sequence shown here is derived from an EMBL/GenBank/DDBJ whole genome shotgun (WGS) entry which is preliminary data.</text>
</comment>
<dbReference type="Proteomes" id="UP000823937">
    <property type="component" value="Unassembled WGS sequence"/>
</dbReference>
<evidence type="ECO:0008006" key="4">
    <source>
        <dbReference type="Google" id="ProtNLM"/>
    </source>
</evidence>
<keyword evidence="1" id="KW-1133">Transmembrane helix</keyword>
<sequence>MLVISIIVSIILIASAIFIVLASKSRVNSKEGGPDNMKQIYVYFVLFATLMMTIGGSVSVFMALADIVSPAPYHQSFEDYRQWSADYDASKEEKKSEEDLRKSYEEMVKSDAEQAKARAINTLIKSFGWIVIPFPIFLYFQRRIPKKE</sequence>
<proteinExistence type="predicted"/>
<reference evidence="2" key="1">
    <citation type="journal article" date="2021" name="PeerJ">
        <title>Extensive microbial diversity within the chicken gut microbiome revealed by metagenomics and culture.</title>
        <authorList>
            <person name="Gilroy R."/>
            <person name="Ravi A."/>
            <person name="Getino M."/>
            <person name="Pursley I."/>
            <person name="Horton D.L."/>
            <person name="Alikhan N.F."/>
            <person name="Baker D."/>
            <person name="Gharbi K."/>
            <person name="Hall N."/>
            <person name="Watson M."/>
            <person name="Adriaenssens E.M."/>
            <person name="Foster-Nyarko E."/>
            <person name="Jarju S."/>
            <person name="Secka A."/>
            <person name="Antonio M."/>
            <person name="Oren A."/>
            <person name="Chaudhuri R.R."/>
            <person name="La Ragione R."/>
            <person name="Hildebrand F."/>
            <person name="Pallen M.J."/>
        </authorList>
    </citation>
    <scope>NUCLEOTIDE SEQUENCE</scope>
    <source>
        <strain evidence="2">CHK169-2315</strain>
    </source>
</reference>
<dbReference type="EMBL" id="DXHX01000075">
    <property type="protein sequence ID" value="HIV74471.1"/>
    <property type="molecule type" value="Genomic_DNA"/>
</dbReference>
<gene>
    <name evidence="2" type="ORF">H9895_05235</name>
</gene>
<evidence type="ECO:0000256" key="1">
    <source>
        <dbReference type="SAM" id="Phobius"/>
    </source>
</evidence>
<name>A0A9D1TJH0_9BACI</name>
<evidence type="ECO:0000313" key="3">
    <source>
        <dbReference type="Proteomes" id="UP000823937"/>
    </source>
</evidence>
<protein>
    <recommendedName>
        <fullName evidence="4">DUF5671 domain-containing protein</fullName>
    </recommendedName>
</protein>
<accession>A0A9D1TJH0</accession>
<evidence type="ECO:0000313" key="2">
    <source>
        <dbReference type="EMBL" id="HIV74471.1"/>
    </source>
</evidence>
<feature type="transmembrane region" description="Helical" evidence="1">
    <location>
        <begin position="119"/>
        <end position="140"/>
    </location>
</feature>
<reference evidence="2" key="2">
    <citation type="submission" date="2021-04" db="EMBL/GenBank/DDBJ databases">
        <authorList>
            <person name="Gilroy R."/>
        </authorList>
    </citation>
    <scope>NUCLEOTIDE SEQUENCE</scope>
    <source>
        <strain evidence="2">CHK169-2315</strain>
    </source>
</reference>
<feature type="transmembrane region" description="Helical" evidence="1">
    <location>
        <begin position="6"/>
        <end position="22"/>
    </location>
</feature>
<feature type="transmembrane region" description="Helical" evidence="1">
    <location>
        <begin position="42"/>
        <end position="65"/>
    </location>
</feature>
<keyword evidence="1" id="KW-0472">Membrane</keyword>
<dbReference type="AlphaFoldDB" id="A0A9D1TJH0"/>
<organism evidence="2 3">
    <name type="scientific">Candidatus Pseudogracilibacillus intestinigallinarum</name>
    <dbReference type="NCBI Taxonomy" id="2838742"/>
    <lineage>
        <taxon>Bacteria</taxon>
        <taxon>Bacillati</taxon>
        <taxon>Bacillota</taxon>
        <taxon>Bacilli</taxon>
        <taxon>Bacillales</taxon>
        <taxon>Bacillaceae</taxon>
        <taxon>Pseudogracilibacillus</taxon>
    </lineage>
</organism>
<keyword evidence="1" id="KW-0812">Transmembrane</keyword>